<reference evidence="3" key="1">
    <citation type="submission" date="2015-12" db="EMBL/GenBank/DDBJ databases">
        <title>Update maize B73 reference genome by single molecule sequencing technologies.</title>
        <authorList>
            <consortium name="Maize Genome Sequencing Project"/>
            <person name="Ware D."/>
        </authorList>
    </citation>
    <scope>NUCLEOTIDE SEQUENCE [LARGE SCALE GENOMIC DNA]</scope>
    <source>
        <strain evidence="3">cv. B73</strain>
    </source>
</reference>
<evidence type="ECO:0000313" key="2">
    <source>
        <dbReference type="EnsemblPlants" id="Zm00001eb131560_P001"/>
    </source>
</evidence>
<sequence>MARRPPCSSWRATAEGRHLLSAQELQGHPAHPLPQSPLSPMAKKQLCSPPPMAPPPPCVPSALLHSPAVFLSMAGAQQLGSSALLPRGRDSAQSCEQEHAMAESTPPPWTPRCCSLRPALSIQHDPFSSMEKPAGSPLPSAPMVSLSMAGAPRSASARLPLPKQRAPFLDVRRGARRLFDKMRSKPCAAAALLFDLHSPRCV</sequence>
<accession>A0A804N3D4</accession>
<keyword evidence="3" id="KW-1185">Reference proteome</keyword>
<feature type="region of interest" description="Disordered" evidence="1">
    <location>
        <begin position="27"/>
        <end position="53"/>
    </location>
</feature>
<evidence type="ECO:0000256" key="1">
    <source>
        <dbReference type="SAM" id="MobiDB-lite"/>
    </source>
</evidence>
<evidence type="ECO:0000313" key="3">
    <source>
        <dbReference type="Proteomes" id="UP000007305"/>
    </source>
</evidence>
<name>A0A804N3D4_MAIZE</name>
<dbReference type="Proteomes" id="UP000007305">
    <property type="component" value="Chromosome 3"/>
</dbReference>
<dbReference type="Gramene" id="Zm00001eb131560_T001">
    <property type="protein sequence ID" value="Zm00001eb131560_P001"/>
    <property type="gene ID" value="Zm00001eb131560"/>
</dbReference>
<dbReference type="EnsemblPlants" id="Zm00001eb131560_T001">
    <property type="protein sequence ID" value="Zm00001eb131560_P001"/>
    <property type="gene ID" value="Zm00001eb131560"/>
</dbReference>
<reference evidence="2" key="3">
    <citation type="submission" date="2021-05" db="UniProtKB">
        <authorList>
            <consortium name="EnsemblPlants"/>
        </authorList>
    </citation>
    <scope>IDENTIFICATION</scope>
    <source>
        <strain evidence="2">cv. B73</strain>
    </source>
</reference>
<dbReference type="AlphaFoldDB" id="A0A804N3D4"/>
<dbReference type="InParanoid" id="A0A804N3D4"/>
<protein>
    <submittedName>
        <fullName evidence="2">Uncharacterized protein</fullName>
    </submittedName>
</protein>
<feature type="region of interest" description="Disordered" evidence="1">
    <location>
        <begin position="86"/>
        <end position="108"/>
    </location>
</feature>
<reference evidence="2" key="2">
    <citation type="submission" date="2019-07" db="EMBL/GenBank/DDBJ databases">
        <authorList>
            <person name="Seetharam A."/>
            <person name="Woodhouse M."/>
            <person name="Cannon E."/>
        </authorList>
    </citation>
    <scope>NUCLEOTIDE SEQUENCE [LARGE SCALE GENOMIC DNA]</scope>
    <source>
        <strain evidence="2">cv. B73</strain>
    </source>
</reference>
<proteinExistence type="predicted"/>
<organism evidence="2 3">
    <name type="scientific">Zea mays</name>
    <name type="common">Maize</name>
    <dbReference type="NCBI Taxonomy" id="4577"/>
    <lineage>
        <taxon>Eukaryota</taxon>
        <taxon>Viridiplantae</taxon>
        <taxon>Streptophyta</taxon>
        <taxon>Embryophyta</taxon>
        <taxon>Tracheophyta</taxon>
        <taxon>Spermatophyta</taxon>
        <taxon>Magnoliopsida</taxon>
        <taxon>Liliopsida</taxon>
        <taxon>Poales</taxon>
        <taxon>Poaceae</taxon>
        <taxon>PACMAD clade</taxon>
        <taxon>Panicoideae</taxon>
        <taxon>Andropogonodae</taxon>
        <taxon>Andropogoneae</taxon>
        <taxon>Tripsacinae</taxon>
        <taxon>Zea</taxon>
    </lineage>
</organism>